<sequence length="416" mass="47085">MRAPVSCKHFDKRFVDHFIYVKIVLEPIYKGVVNRWAEWQVINERLGKPSKAPQESQPSTEIMISGALQDTIRVKPGLMHCQSIAMIRELSRCFHCTTCPTFMHKVINRQILDLYSIAATALTADRRGDILRDEVLPRADAQDAVGSDLLTASLQLLTSELYFKSSYISRSPSYLLQFIPALSYWGGIDETITLPTIPKWVTLLKVPRAANRFLIPLSILQSPICDMSDLWPDSELESLGMTHTKSRHYTQANTPEHLQLEQKLSLACTKPTPIIVQKTSSRVILVGWYTLDDYANPLNWVSWRDLALIPIIGPNPLYILTFIIFLVLSFPKALVESFGGLQTLRFFSLMKALHHLFQIQRLIDISNETQRASFKAIAIRAGILGIPAASVTQTTASERCLSKRRDILKRVPYCTC</sequence>
<comment type="caution">
    <text evidence="1">The sequence shown here is derived from an EMBL/GenBank/DDBJ whole genome shotgun (WGS) entry which is preliminary data.</text>
</comment>
<name>A0ACB6QHX4_9PLEO</name>
<evidence type="ECO:0000313" key="1">
    <source>
        <dbReference type="EMBL" id="KAF2466481.1"/>
    </source>
</evidence>
<accession>A0ACB6QHX4</accession>
<dbReference type="Proteomes" id="UP000799755">
    <property type="component" value="Unassembled WGS sequence"/>
</dbReference>
<keyword evidence="2" id="KW-1185">Reference proteome</keyword>
<gene>
    <name evidence="1" type="ORF">BDR25DRAFT_359810</name>
</gene>
<evidence type="ECO:0000313" key="2">
    <source>
        <dbReference type="Proteomes" id="UP000799755"/>
    </source>
</evidence>
<organism evidence="1 2">
    <name type="scientific">Lindgomyces ingoldianus</name>
    <dbReference type="NCBI Taxonomy" id="673940"/>
    <lineage>
        <taxon>Eukaryota</taxon>
        <taxon>Fungi</taxon>
        <taxon>Dikarya</taxon>
        <taxon>Ascomycota</taxon>
        <taxon>Pezizomycotina</taxon>
        <taxon>Dothideomycetes</taxon>
        <taxon>Pleosporomycetidae</taxon>
        <taxon>Pleosporales</taxon>
        <taxon>Lindgomycetaceae</taxon>
        <taxon>Lindgomyces</taxon>
    </lineage>
</organism>
<dbReference type="EMBL" id="MU003525">
    <property type="protein sequence ID" value="KAF2466481.1"/>
    <property type="molecule type" value="Genomic_DNA"/>
</dbReference>
<protein>
    <submittedName>
        <fullName evidence="1">Uncharacterized protein</fullName>
    </submittedName>
</protein>
<reference evidence="1" key="1">
    <citation type="journal article" date="2020" name="Stud. Mycol.">
        <title>101 Dothideomycetes genomes: a test case for predicting lifestyles and emergence of pathogens.</title>
        <authorList>
            <person name="Haridas S."/>
            <person name="Albert R."/>
            <person name="Binder M."/>
            <person name="Bloem J."/>
            <person name="Labutti K."/>
            <person name="Salamov A."/>
            <person name="Andreopoulos B."/>
            <person name="Baker S."/>
            <person name="Barry K."/>
            <person name="Bills G."/>
            <person name="Bluhm B."/>
            <person name="Cannon C."/>
            <person name="Castanera R."/>
            <person name="Culley D."/>
            <person name="Daum C."/>
            <person name="Ezra D."/>
            <person name="Gonzalez J."/>
            <person name="Henrissat B."/>
            <person name="Kuo A."/>
            <person name="Liang C."/>
            <person name="Lipzen A."/>
            <person name="Lutzoni F."/>
            <person name="Magnuson J."/>
            <person name="Mondo S."/>
            <person name="Nolan M."/>
            <person name="Ohm R."/>
            <person name="Pangilinan J."/>
            <person name="Park H.-J."/>
            <person name="Ramirez L."/>
            <person name="Alfaro M."/>
            <person name="Sun H."/>
            <person name="Tritt A."/>
            <person name="Yoshinaga Y."/>
            <person name="Zwiers L.-H."/>
            <person name="Turgeon B."/>
            <person name="Goodwin S."/>
            <person name="Spatafora J."/>
            <person name="Crous P."/>
            <person name="Grigoriev I."/>
        </authorList>
    </citation>
    <scope>NUCLEOTIDE SEQUENCE</scope>
    <source>
        <strain evidence="1">ATCC 200398</strain>
    </source>
</reference>
<proteinExistence type="predicted"/>